<accession>A0ACC3DUV3</accession>
<gene>
    <name evidence="1" type="ORF">LTS18_002134</name>
</gene>
<reference evidence="1" key="1">
    <citation type="submission" date="2024-09" db="EMBL/GenBank/DDBJ databases">
        <title>Black Yeasts Isolated from many extreme environments.</title>
        <authorList>
            <person name="Coleine C."/>
            <person name="Stajich J.E."/>
            <person name="Selbmann L."/>
        </authorList>
    </citation>
    <scope>NUCLEOTIDE SEQUENCE</scope>
    <source>
        <strain evidence="1">CCFEE 5737</strain>
    </source>
</reference>
<evidence type="ECO:0000313" key="2">
    <source>
        <dbReference type="Proteomes" id="UP001186974"/>
    </source>
</evidence>
<evidence type="ECO:0000313" key="1">
    <source>
        <dbReference type="EMBL" id="KAK3080360.1"/>
    </source>
</evidence>
<keyword evidence="2" id="KW-1185">Reference proteome</keyword>
<protein>
    <submittedName>
        <fullName evidence="1">Uncharacterized protein</fullName>
    </submittedName>
</protein>
<organism evidence="1 2">
    <name type="scientific">Coniosporium uncinatum</name>
    <dbReference type="NCBI Taxonomy" id="93489"/>
    <lineage>
        <taxon>Eukaryota</taxon>
        <taxon>Fungi</taxon>
        <taxon>Dikarya</taxon>
        <taxon>Ascomycota</taxon>
        <taxon>Pezizomycotina</taxon>
        <taxon>Dothideomycetes</taxon>
        <taxon>Dothideomycetes incertae sedis</taxon>
        <taxon>Coniosporium</taxon>
    </lineage>
</organism>
<proteinExistence type="predicted"/>
<name>A0ACC3DUV3_9PEZI</name>
<dbReference type="Proteomes" id="UP001186974">
    <property type="component" value="Unassembled WGS sequence"/>
</dbReference>
<sequence>MVMHAGGTEAISNMPAMPVPVAIGMLDMDVVMDWAVVAPMAARKKMDQPKSEGLHRE</sequence>
<dbReference type="EMBL" id="JAWDJW010000607">
    <property type="protein sequence ID" value="KAK3080360.1"/>
    <property type="molecule type" value="Genomic_DNA"/>
</dbReference>
<comment type="caution">
    <text evidence="1">The sequence shown here is derived from an EMBL/GenBank/DDBJ whole genome shotgun (WGS) entry which is preliminary data.</text>
</comment>